<comment type="caution">
    <text evidence="3">The sequence shown here is derived from an EMBL/GenBank/DDBJ whole genome shotgun (WGS) entry which is preliminary data.</text>
</comment>
<dbReference type="InterPro" id="IPR036869">
    <property type="entry name" value="J_dom_sf"/>
</dbReference>
<dbReference type="SMART" id="SM00271">
    <property type="entry name" value="DnaJ"/>
    <property type="match status" value="1"/>
</dbReference>
<dbReference type="Pfam" id="PF14308">
    <property type="entry name" value="DnaJ-X"/>
    <property type="match status" value="1"/>
</dbReference>
<dbReference type="Proteomes" id="UP000001396">
    <property type="component" value="Unassembled WGS sequence"/>
</dbReference>
<dbReference type="Gene3D" id="1.10.287.110">
    <property type="entry name" value="DnaJ domain"/>
    <property type="match status" value="1"/>
</dbReference>
<protein>
    <recommendedName>
        <fullName evidence="2">J domain-containing protein</fullName>
    </recommendedName>
</protein>
<sequence>MFISEYKEDELRQMSVVELKRLILAAGGKVNGCFEKEALVETAMKLKQIVPGAAQNNQTESSPLSNGTEPIKCYYEALGVSKTATPSEIRRAYCRLVIKFHPDKNRYDQQYAEEMFKRIGQAYHVLSDPNMRKQYDQFGFDGLNGNMIDPIELFRLVFGGDRFLDFFGDLAFYELFAREETQTDSSQNKRPTPEELERKQRIRVDKLCKQLIKLIEQYTPDNKKEFIEMEAKQHTSTFGFVHEISEKTHRMGETLSVVMTALKYQNRFDTIDENTRSSDIFLKESLKILFKVGRLDIDSTVREVCEQVMNKKKVESKERKLRGEAIKLIGQIFEKKGSESKSISPEDIFYLSTPPQSSSHTSTSTTTSTTSKKSTNFTNYQITVKFRIDIYLIDLIIYNQSLTGFTNCNSLNVISIQVIDGQIFGTVYTKTLKDNSNTVISGIIRAEFAPDYNTPKQKNFIVQTNDYRLLGFRSADNTNPLSNDSITSSLFPIVNGPEDCSSQAIAVFLSSPNIYTRSSSSKICLAQQIGSNSASSSMESFASWMMNNPVLRWLDIGGTYYTLYTVFPGGAQLMSILLTPWSYNSNTQMYNANSLQTVQRQTTFPGNEDIGFMVYDRQQNFLYISARGKVVQYSTTGFSVLNSYTLVKTSSMTAVASNFYLYTCTTDSNGAYIERINCVTNQHDVFNLTSDASLCLNMNFDTSYAQLFISIADKQSKLALATITNTGINPSVVKISDEQIQPSTLNSYSYSVGLDTDLHIVSVASSSGQIYSMSYNNLCPNQCSNHGQCDTGSHSIPINPPRRVLSIS</sequence>
<evidence type="ECO:0000259" key="2">
    <source>
        <dbReference type="PROSITE" id="PS50076"/>
    </source>
</evidence>
<dbReference type="GeneID" id="31367123"/>
<name>D3BVC9_HETP5</name>
<dbReference type="InParanoid" id="D3BVC9"/>
<dbReference type="SUPFAM" id="SSF46565">
    <property type="entry name" value="Chaperone J-domain"/>
    <property type="match status" value="1"/>
</dbReference>
<organism evidence="3 4">
    <name type="scientific">Heterostelium pallidum (strain ATCC 26659 / Pp 5 / PN500)</name>
    <name type="common">Cellular slime mold</name>
    <name type="synonym">Polysphondylium pallidum</name>
    <dbReference type="NCBI Taxonomy" id="670386"/>
    <lineage>
        <taxon>Eukaryota</taxon>
        <taxon>Amoebozoa</taxon>
        <taxon>Evosea</taxon>
        <taxon>Eumycetozoa</taxon>
        <taxon>Dictyostelia</taxon>
        <taxon>Acytosteliales</taxon>
        <taxon>Acytosteliaceae</taxon>
        <taxon>Heterostelium</taxon>
    </lineage>
</organism>
<gene>
    <name evidence="3" type="ORF">PPL_11655</name>
</gene>
<dbReference type="InterPro" id="IPR026894">
    <property type="entry name" value="DnaJ_X"/>
</dbReference>
<dbReference type="AlphaFoldDB" id="D3BVC9"/>
<dbReference type="Pfam" id="PF00226">
    <property type="entry name" value="DnaJ"/>
    <property type="match status" value="1"/>
</dbReference>
<evidence type="ECO:0000256" key="1">
    <source>
        <dbReference type="SAM" id="MobiDB-lite"/>
    </source>
</evidence>
<dbReference type="RefSeq" id="XP_020426820.1">
    <property type="nucleotide sequence ID" value="XM_020582404.1"/>
</dbReference>
<dbReference type="CDD" id="cd06257">
    <property type="entry name" value="DnaJ"/>
    <property type="match status" value="1"/>
</dbReference>
<accession>D3BVC9</accession>
<dbReference type="PANTHER" id="PTHR44094:SF8">
    <property type="entry name" value="DNAJ HEAT SHOCK N-TERMINAL DOMAIN-CONTAINING PROTEIN-RELATED"/>
    <property type="match status" value="1"/>
</dbReference>
<feature type="domain" description="J" evidence="2">
    <location>
        <begin position="73"/>
        <end position="139"/>
    </location>
</feature>
<dbReference type="PRINTS" id="PR00625">
    <property type="entry name" value="JDOMAIN"/>
</dbReference>
<evidence type="ECO:0000313" key="3">
    <source>
        <dbReference type="EMBL" id="EFA74686.1"/>
    </source>
</evidence>
<dbReference type="PANTHER" id="PTHR44094">
    <property type="entry name" value="DNAJ HEAT SHOCK N-TERMINAL DOMAIN-CONTAINING PROTEIN"/>
    <property type="match status" value="1"/>
</dbReference>
<dbReference type="InterPro" id="IPR001623">
    <property type="entry name" value="DnaJ_domain"/>
</dbReference>
<evidence type="ECO:0000313" key="4">
    <source>
        <dbReference type="Proteomes" id="UP000001396"/>
    </source>
</evidence>
<dbReference type="EMBL" id="ADBJ01000062">
    <property type="protein sequence ID" value="EFA74686.1"/>
    <property type="molecule type" value="Genomic_DNA"/>
</dbReference>
<proteinExistence type="predicted"/>
<keyword evidence="4" id="KW-1185">Reference proteome</keyword>
<feature type="region of interest" description="Disordered" evidence="1">
    <location>
        <begin position="352"/>
        <end position="373"/>
    </location>
</feature>
<dbReference type="InterPro" id="IPR052423">
    <property type="entry name" value="EMIR"/>
</dbReference>
<dbReference type="PROSITE" id="PS50076">
    <property type="entry name" value="DNAJ_2"/>
    <property type="match status" value="1"/>
</dbReference>
<reference evidence="3 4" key="1">
    <citation type="journal article" date="2011" name="Genome Res.">
        <title>Phylogeny-wide analysis of social amoeba genomes highlights ancient origins for complex intercellular communication.</title>
        <authorList>
            <person name="Heidel A.J."/>
            <person name="Lawal H.M."/>
            <person name="Felder M."/>
            <person name="Schilde C."/>
            <person name="Helps N.R."/>
            <person name="Tunggal B."/>
            <person name="Rivero F."/>
            <person name="John U."/>
            <person name="Schleicher M."/>
            <person name="Eichinger L."/>
            <person name="Platzer M."/>
            <person name="Noegel A.A."/>
            <person name="Schaap P."/>
            <person name="Gloeckner G."/>
        </authorList>
    </citation>
    <scope>NUCLEOTIDE SEQUENCE [LARGE SCALE GENOMIC DNA]</scope>
    <source>
        <strain evidence="4">ATCC 26659 / Pp 5 / PN500</strain>
    </source>
</reference>